<dbReference type="EMBL" id="CP033893">
    <property type="protein sequence ID" value="QDL31489.1"/>
    <property type="molecule type" value="Genomic_DNA"/>
</dbReference>
<dbReference type="Proteomes" id="UP000317572">
    <property type="component" value="Chromosome"/>
</dbReference>
<dbReference type="AlphaFoldDB" id="A0A515CTJ4"/>
<organism evidence="1 2">
    <name type="scientific">Serratia liquefaciens</name>
    <dbReference type="NCBI Taxonomy" id="614"/>
    <lineage>
        <taxon>Bacteria</taxon>
        <taxon>Pseudomonadati</taxon>
        <taxon>Pseudomonadota</taxon>
        <taxon>Gammaproteobacteria</taxon>
        <taxon>Enterobacterales</taxon>
        <taxon>Yersiniaceae</taxon>
        <taxon>Serratia</taxon>
    </lineage>
</organism>
<sequence>MKYDLKIGVNVDVSDLDKVEAQLKRILELQKQVNNANKTVINETAFSVKNGMVFINESVIKAQEIPTERQSELLRNLTEEVAKDFLARQLRPGGALWQRN</sequence>
<gene>
    <name evidence="1" type="ORF">EGO53_06705</name>
</gene>
<proteinExistence type="predicted"/>
<protein>
    <submittedName>
        <fullName evidence="1">Uncharacterized protein</fullName>
    </submittedName>
</protein>
<name>A0A515CTJ4_SERLI</name>
<reference evidence="1 2" key="1">
    <citation type="submission" date="2018-11" db="EMBL/GenBank/DDBJ databases">
        <title>The first complete genome of Serratia liquefaciens isolated from metalophyte plant revel distinctness adaptive mechanisms in an extreme habitat.</title>
        <authorList>
            <person name="Caneschi W.L."/>
            <person name="Sanchez A.B."/>
            <person name="Felestrino E.B."/>
            <person name="Assis R.A.B."/>
            <person name="Lemes C.G.C."/>
            <person name="Cordeiro I.F."/>
            <person name="Fonseca N.P."/>
            <person name="Villa M."/>
            <person name="Vieira I.T."/>
            <person name="Moraes L.A."/>
            <person name="Kamino L.H.Y."/>
            <person name="do Carmo F."/>
            <person name="Garcia C.M."/>
            <person name="Almeida N.F."/>
            <person name="Silva R.S."/>
            <person name="Ferro J.A."/>
            <person name="Ferro M.I.T."/>
            <person name="Varani A.M."/>
            <person name="Ferreira R.M."/>
            <person name="dos Santos V.L."/>
            <person name="Silva U.C."/>
            <person name="Setubal J.C."/>
            <person name="Moreira L.M."/>
        </authorList>
    </citation>
    <scope>NUCLEOTIDE SEQUENCE [LARGE SCALE GENOMIC DNA]</scope>
    <source>
        <strain evidence="1 2">FG3</strain>
    </source>
</reference>
<dbReference type="RefSeq" id="WP_142815001.1">
    <property type="nucleotide sequence ID" value="NZ_CP033893.1"/>
</dbReference>
<evidence type="ECO:0000313" key="2">
    <source>
        <dbReference type="Proteomes" id="UP000317572"/>
    </source>
</evidence>
<evidence type="ECO:0000313" key="1">
    <source>
        <dbReference type="EMBL" id="QDL31489.1"/>
    </source>
</evidence>
<accession>A0A515CTJ4</accession>